<proteinExistence type="predicted"/>
<name>W2T6X5_NECAM</name>
<accession>W2T6X5</accession>
<dbReference type="OrthoDB" id="5867824at2759"/>
<dbReference type="Proteomes" id="UP000053676">
    <property type="component" value="Unassembled WGS sequence"/>
</dbReference>
<keyword evidence="3" id="KW-1185">Reference proteome</keyword>
<dbReference type="AlphaFoldDB" id="W2T6X5"/>
<reference evidence="3" key="1">
    <citation type="journal article" date="2014" name="Nat. Genet.">
        <title>Genome of the human hookworm Necator americanus.</title>
        <authorList>
            <person name="Tang Y.T."/>
            <person name="Gao X."/>
            <person name="Rosa B.A."/>
            <person name="Abubucker S."/>
            <person name="Hallsworth-Pepin K."/>
            <person name="Martin J."/>
            <person name="Tyagi R."/>
            <person name="Heizer E."/>
            <person name="Zhang X."/>
            <person name="Bhonagiri-Palsikar V."/>
            <person name="Minx P."/>
            <person name="Warren W.C."/>
            <person name="Wang Q."/>
            <person name="Zhan B."/>
            <person name="Hotez P.J."/>
            <person name="Sternberg P.W."/>
            <person name="Dougall A."/>
            <person name="Gaze S.T."/>
            <person name="Mulvenna J."/>
            <person name="Sotillo J."/>
            <person name="Ranganathan S."/>
            <person name="Rabelo E.M."/>
            <person name="Wilson R.K."/>
            <person name="Felgner P.L."/>
            <person name="Bethony J."/>
            <person name="Hawdon J.M."/>
            <person name="Gasser R.B."/>
            <person name="Loukas A."/>
            <person name="Mitreva M."/>
        </authorList>
    </citation>
    <scope>NUCLEOTIDE SEQUENCE [LARGE SCALE GENOMIC DNA]</scope>
</reference>
<evidence type="ECO:0000256" key="1">
    <source>
        <dbReference type="SAM" id="Phobius"/>
    </source>
</evidence>
<keyword evidence="1" id="KW-0812">Transmembrane</keyword>
<feature type="transmembrane region" description="Helical" evidence="1">
    <location>
        <begin position="67"/>
        <end position="87"/>
    </location>
</feature>
<dbReference type="EMBL" id="KI660158">
    <property type="protein sequence ID" value="ETN77638.1"/>
    <property type="molecule type" value="Genomic_DNA"/>
</dbReference>
<evidence type="ECO:0000313" key="3">
    <source>
        <dbReference type="Proteomes" id="UP000053676"/>
    </source>
</evidence>
<keyword evidence="1" id="KW-0472">Membrane</keyword>
<dbReference type="KEGG" id="nai:NECAME_10886"/>
<gene>
    <name evidence="2" type="ORF">NECAME_10886</name>
</gene>
<protein>
    <submittedName>
        <fullName evidence="2">Uncharacterized protein</fullName>
    </submittedName>
</protein>
<evidence type="ECO:0000313" key="2">
    <source>
        <dbReference type="EMBL" id="ETN77638.1"/>
    </source>
</evidence>
<organism evidence="2 3">
    <name type="scientific">Necator americanus</name>
    <name type="common">Human hookworm</name>
    <dbReference type="NCBI Taxonomy" id="51031"/>
    <lineage>
        <taxon>Eukaryota</taxon>
        <taxon>Metazoa</taxon>
        <taxon>Ecdysozoa</taxon>
        <taxon>Nematoda</taxon>
        <taxon>Chromadorea</taxon>
        <taxon>Rhabditida</taxon>
        <taxon>Rhabditina</taxon>
        <taxon>Rhabditomorpha</taxon>
        <taxon>Strongyloidea</taxon>
        <taxon>Ancylostomatidae</taxon>
        <taxon>Bunostominae</taxon>
        <taxon>Necator</taxon>
    </lineage>
</organism>
<feature type="transmembrane region" description="Helical" evidence="1">
    <location>
        <begin position="15"/>
        <end position="38"/>
    </location>
</feature>
<feature type="transmembrane region" description="Helical" evidence="1">
    <location>
        <begin position="107"/>
        <end position="126"/>
    </location>
</feature>
<keyword evidence="1" id="KW-1133">Transmembrane helix</keyword>
<sequence>MWCLSSMVEKRKTDILYNVFSSIFHFLAVLSFPFYLFALFKIRSFNSIVTLHTTTSRNLMRAEKINLIQGFLILLAYLTTVVLDFSNGYIVDWYEYPANLIREVGEGVTGIVVPLMIFICSARFRAELLSICSFRKV</sequence>